<evidence type="ECO:0000313" key="2">
    <source>
        <dbReference type="Proteomes" id="UP000019591"/>
    </source>
</evidence>
<dbReference type="HOGENOM" id="CLU_2154564_0_0_9"/>
<protein>
    <submittedName>
        <fullName evidence="1">Uncharacterized protein</fullName>
    </submittedName>
</protein>
<keyword evidence="2" id="KW-1185">Reference proteome</keyword>
<dbReference type="EMBL" id="CP007453">
    <property type="protein sequence ID" value="AHM58250.1"/>
    <property type="molecule type" value="Genomic_DNA"/>
</dbReference>
<dbReference type="KEGG" id="eac:EAL2_808p07470"/>
<name>W8TBP2_PEPAC</name>
<dbReference type="RefSeq" id="WP_025437085.1">
    <property type="nucleotide sequence ID" value="NZ_CP007453.1"/>
</dbReference>
<dbReference type="Proteomes" id="UP000019591">
    <property type="component" value="Plasmid EAL2_808p"/>
</dbReference>
<keyword evidence="1" id="KW-0614">Plasmid</keyword>
<accession>W8TBP2</accession>
<geneLocation type="plasmid" evidence="1 2">
    <name>EAL2_808p</name>
</geneLocation>
<organism evidence="1 2">
    <name type="scientific">Peptoclostridium acidaminophilum DSM 3953</name>
    <dbReference type="NCBI Taxonomy" id="1286171"/>
    <lineage>
        <taxon>Bacteria</taxon>
        <taxon>Bacillati</taxon>
        <taxon>Bacillota</taxon>
        <taxon>Clostridia</taxon>
        <taxon>Peptostreptococcales</taxon>
        <taxon>Peptoclostridiaceae</taxon>
        <taxon>Peptoclostridium</taxon>
    </lineage>
</organism>
<proteinExistence type="predicted"/>
<reference evidence="1 2" key="1">
    <citation type="journal article" date="2014" name="Genome Announc.">
        <title>Complete Genome Sequence of Amino Acid-Utilizing Eubacterium acidaminophilum al-2 (DSM 3953).</title>
        <authorList>
            <person name="Poehlein A."/>
            <person name="Andreesen J.R."/>
            <person name="Daniel R."/>
        </authorList>
    </citation>
    <scope>NUCLEOTIDE SEQUENCE [LARGE SCALE GENOMIC DNA]</scope>
    <source>
        <strain evidence="1 2">DSM 3953</strain>
        <plasmid evidence="2">Plasmid EAL2_808p</plasmid>
    </source>
</reference>
<dbReference type="PATRIC" id="fig|1286171.3.peg.2935"/>
<sequence length="111" mass="13042">MENEIMKMVSEIFKILDKKLDEKLDEKLAPLLNTIENIEKTHAEYDRIFKMIEDKPVLNVENENVSDEIKKITNEMASIRVNITEIGEAINLVEHLTVRTAEDIERLRYLK</sequence>
<dbReference type="AlphaFoldDB" id="W8TBP2"/>
<evidence type="ECO:0000313" key="1">
    <source>
        <dbReference type="EMBL" id="AHM58250.1"/>
    </source>
</evidence>
<gene>
    <name evidence="1" type="ORF">EAL2_808p07470</name>
</gene>